<protein>
    <submittedName>
        <fullName evidence="2">Uncharacterized protein</fullName>
    </submittedName>
</protein>
<organism evidence="2 3">
    <name type="scientific">Aspergillus saccharolyticus JOP 1030-1</name>
    <dbReference type="NCBI Taxonomy" id="1450539"/>
    <lineage>
        <taxon>Eukaryota</taxon>
        <taxon>Fungi</taxon>
        <taxon>Dikarya</taxon>
        <taxon>Ascomycota</taxon>
        <taxon>Pezizomycotina</taxon>
        <taxon>Eurotiomycetes</taxon>
        <taxon>Eurotiomycetidae</taxon>
        <taxon>Eurotiales</taxon>
        <taxon>Aspergillaceae</taxon>
        <taxon>Aspergillus</taxon>
        <taxon>Aspergillus subgen. Circumdati</taxon>
    </lineage>
</organism>
<dbReference type="GeneID" id="37081287"/>
<feature type="region of interest" description="Disordered" evidence="1">
    <location>
        <begin position="19"/>
        <end position="38"/>
    </location>
</feature>
<evidence type="ECO:0000313" key="3">
    <source>
        <dbReference type="Proteomes" id="UP000248349"/>
    </source>
</evidence>
<dbReference type="EMBL" id="KZ821219">
    <property type="protein sequence ID" value="PYH49205.1"/>
    <property type="molecule type" value="Genomic_DNA"/>
</dbReference>
<evidence type="ECO:0000313" key="2">
    <source>
        <dbReference type="EMBL" id="PYH49205.1"/>
    </source>
</evidence>
<reference evidence="2 3" key="1">
    <citation type="submission" date="2016-12" db="EMBL/GenBank/DDBJ databases">
        <title>The genomes of Aspergillus section Nigri reveals drivers in fungal speciation.</title>
        <authorList>
            <consortium name="DOE Joint Genome Institute"/>
            <person name="Vesth T.C."/>
            <person name="Nybo J."/>
            <person name="Theobald S."/>
            <person name="Brandl J."/>
            <person name="Frisvad J.C."/>
            <person name="Nielsen K.F."/>
            <person name="Lyhne E.K."/>
            <person name="Kogle M.E."/>
            <person name="Kuo A."/>
            <person name="Riley R."/>
            <person name="Clum A."/>
            <person name="Nolan M."/>
            <person name="Lipzen A."/>
            <person name="Salamov A."/>
            <person name="Henrissat B."/>
            <person name="Wiebenga A."/>
            <person name="De Vries R.P."/>
            <person name="Grigoriev I.V."/>
            <person name="Mortensen U.H."/>
            <person name="Andersen M.R."/>
            <person name="Baker S.E."/>
        </authorList>
    </citation>
    <scope>NUCLEOTIDE SEQUENCE [LARGE SCALE GENOMIC DNA]</scope>
    <source>
        <strain evidence="2 3">JOP 1030-1</strain>
    </source>
</reference>
<name>A0A318ZRC0_9EURO</name>
<dbReference type="Proteomes" id="UP000248349">
    <property type="component" value="Unassembled WGS sequence"/>
</dbReference>
<sequence length="161" mass="18423">MVQNSSRWSEIFGNRMASRPRASYQEPGGELSTPTYSPPRPTFRRRCLHAPTSVVPSVCTYSFRYVESFFFPMVTICLLTCKSATHNSIEGVEPGTFEWLLSQRLSSTLRTCMRAPLSAYLMVCRTAVEPSSHARALRLGEERQEKVRNMWMDLRLHVVTL</sequence>
<evidence type="ECO:0000256" key="1">
    <source>
        <dbReference type="SAM" id="MobiDB-lite"/>
    </source>
</evidence>
<accession>A0A318ZRC0</accession>
<gene>
    <name evidence="2" type="ORF">BP01DRAFT_73651</name>
</gene>
<dbReference type="AlphaFoldDB" id="A0A318ZRC0"/>
<keyword evidence="3" id="KW-1185">Reference proteome</keyword>
<dbReference type="RefSeq" id="XP_025435187.1">
    <property type="nucleotide sequence ID" value="XM_025580058.1"/>
</dbReference>
<proteinExistence type="predicted"/>